<protein>
    <submittedName>
        <fullName evidence="1">Uncharacterized protein</fullName>
    </submittedName>
</protein>
<evidence type="ECO:0000313" key="2">
    <source>
        <dbReference type="Proteomes" id="UP000290767"/>
    </source>
</evidence>
<accession>A0A4Q1TZ12</accession>
<dbReference type="EMBL" id="MZMU01000012">
    <property type="protein sequence ID" value="RXT23587.1"/>
    <property type="molecule type" value="Genomic_DNA"/>
</dbReference>
<name>A0A4Q1TZ12_RHILE</name>
<evidence type="ECO:0000313" key="1">
    <source>
        <dbReference type="EMBL" id="RXT23587.1"/>
    </source>
</evidence>
<dbReference type="AlphaFoldDB" id="A0A4Q1TZ12"/>
<sequence>MRLNQAPSSDPSGHLLPAGEKRGASLLRILPTADAFRGQDVATYLFSPAGRRCRQADEGVFAAYSEGREAIP</sequence>
<comment type="caution">
    <text evidence="1">The sequence shown here is derived from an EMBL/GenBank/DDBJ whole genome shotgun (WGS) entry which is preliminary data.</text>
</comment>
<gene>
    <name evidence="1" type="ORF">B5P46_16620</name>
</gene>
<reference evidence="1 2" key="1">
    <citation type="submission" date="2017-03" db="EMBL/GenBank/DDBJ databases">
        <authorList>
            <person name="Safronova V.I."/>
            <person name="Sazanova A.L."/>
            <person name="Chirak E.R."/>
        </authorList>
    </citation>
    <scope>NUCLEOTIDE SEQUENCE [LARGE SCALE GENOMIC DNA]</scope>
    <source>
        <strain evidence="1 2">Tri-43</strain>
    </source>
</reference>
<organism evidence="1 2">
    <name type="scientific">Rhizobium leguminosarum</name>
    <dbReference type="NCBI Taxonomy" id="384"/>
    <lineage>
        <taxon>Bacteria</taxon>
        <taxon>Pseudomonadati</taxon>
        <taxon>Pseudomonadota</taxon>
        <taxon>Alphaproteobacteria</taxon>
        <taxon>Hyphomicrobiales</taxon>
        <taxon>Rhizobiaceae</taxon>
        <taxon>Rhizobium/Agrobacterium group</taxon>
        <taxon>Rhizobium</taxon>
    </lineage>
</organism>
<dbReference type="Proteomes" id="UP000290767">
    <property type="component" value="Unassembled WGS sequence"/>
</dbReference>
<proteinExistence type="predicted"/>